<dbReference type="InterPro" id="IPR029026">
    <property type="entry name" value="tRNA_m1G_MTases_N"/>
</dbReference>
<evidence type="ECO:0000256" key="4">
    <source>
        <dbReference type="ARBA" id="ARBA00022691"/>
    </source>
</evidence>
<dbReference type="Gene3D" id="1.10.8.590">
    <property type="match status" value="1"/>
</dbReference>
<dbReference type="GO" id="GO:0003723">
    <property type="term" value="F:RNA binding"/>
    <property type="evidence" value="ECO:0007669"/>
    <property type="project" value="InterPro"/>
</dbReference>
<dbReference type="InterPro" id="IPR001537">
    <property type="entry name" value="SpoU_MeTrfase"/>
</dbReference>
<dbReference type="GO" id="GO:0002128">
    <property type="term" value="P:tRNA nucleoside ribose methylation"/>
    <property type="evidence" value="ECO:0007669"/>
    <property type="project" value="TreeGrafter"/>
</dbReference>
<dbReference type="Gene3D" id="3.40.1280.10">
    <property type="match status" value="1"/>
</dbReference>
<dbReference type="PANTHER" id="PTHR42786:SF2">
    <property type="entry name" value="TRNA (CYTIDINE_URIDINE-2'-O-)-METHYLTRANSFERASE TRMJ"/>
    <property type="match status" value="1"/>
</dbReference>
<dbReference type="PIRSF" id="PIRSF004808">
    <property type="entry name" value="LasT"/>
    <property type="match status" value="1"/>
</dbReference>
<reference evidence="6" key="1">
    <citation type="submission" date="2018-05" db="EMBL/GenBank/DDBJ databases">
        <authorList>
            <person name="Lanie J.A."/>
            <person name="Ng W.-L."/>
            <person name="Kazmierczak K.M."/>
            <person name="Andrzejewski T.M."/>
            <person name="Davidsen T.M."/>
            <person name="Wayne K.J."/>
            <person name="Tettelin H."/>
            <person name="Glass J.I."/>
            <person name="Rusch D."/>
            <person name="Podicherti R."/>
            <person name="Tsui H.-C.T."/>
            <person name="Winkler M.E."/>
        </authorList>
    </citation>
    <scope>NUCLEOTIDE SEQUENCE</scope>
</reference>
<proteinExistence type="inferred from homology"/>
<sequence length="242" mass="26735">MEKIGILVKSKIKFILFEPSHPGNVGAAARAIKTMGFEKLCLINPIEHPHSEARARSSGALDVLLNAEVFDNLQDAIKGCGLIIGTTSRTRRISVPITNIRETAPSIVAEAKQKSVAVIFGPEKSGLINAQVDCCNQLVNIPSIGSYKSLNLAMAVQIVAYELRVANEALPAEIRARNLASNEEIELFYNHLNQVLLETGFLDPKNPKQLMRRLRTLFNRAQMDENEINIMRGILASYNTQE</sequence>
<accession>A0A381S7E9</accession>
<evidence type="ECO:0000256" key="2">
    <source>
        <dbReference type="ARBA" id="ARBA00022603"/>
    </source>
</evidence>
<keyword evidence="2" id="KW-0489">Methyltransferase</keyword>
<keyword evidence="4" id="KW-0949">S-adenosyl-L-methionine</keyword>
<organism evidence="6">
    <name type="scientific">marine metagenome</name>
    <dbReference type="NCBI Taxonomy" id="408172"/>
    <lineage>
        <taxon>unclassified sequences</taxon>
        <taxon>metagenomes</taxon>
        <taxon>ecological metagenomes</taxon>
    </lineage>
</organism>
<dbReference type="GO" id="GO:0005829">
    <property type="term" value="C:cytosol"/>
    <property type="evidence" value="ECO:0007669"/>
    <property type="project" value="TreeGrafter"/>
</dbReference>
<keyword evidence="3" id="KW-0808">Transferase</keyword>
<evidence type="ECO:0000256" key="3">
    <source>
        <dbReference type="ARBA" id="ARBA00022679"/>
    </source>
</evidence>
<comment type="similarity">
    <text evidence="1">Belongs to the class IV-like SAM-binding methyltransferase superfamily. RNA methyltransferase TrmH family.</text>
</comment>
<evidence type="ECO:0000259" key="5">
    <source>
        <dbReference type="Pfam" id="PF00588"/>
    </source>
</evidence>
<dbReference type="EMBL" id="UINC01002699">
    <property type="protein sequence ID" value="SUZ99399.1"/>
    <property type="molecule type" value="Genomic_DNA"/>
</dbReference>
<gene>
    <name evidence="6" type="ORF">METZ01_LOCUS52253</name>
</gene>
<dbReference type="InterPro" id="IPR029028">
    <property type="entry name" value="Alpha/beta_knot_MTases"/>
</dbReference>
<dbReference type="NCBIfam" id="TIGR00050">
    <property type="entry name" value="rRNA_methyl_1"/>
    <property type="match status" value="1"/>
</dbReference>
<dbReference type="AlphaFoldDB" id="A0A381S7E9"/>
<dbReference type="SUPFAM" id="SSF75217">
    <property type="entry name" value="alpha/beta knot"/>
    <property type="match status" value="1"/>
</dbReference>
<dbReference type="PANTHER" id="PTHR42786">
    <property type="entry name" value="TRNA/RRNA METHYLTRANSFERASE"/>
    <property type="match status" value="1"/>
</dbReference>
<dbReference type="Pfam" id="PF00588">
    <property type="entry name" value="SpoU_methylase"/>
    <property type="match status" value="1"/>
</dbReference>
<dbReference type="InterPro" id="IPR004384">
    <property type="entry name" value="RNA_MeTrfase_TrmJ/LasT"/>
</dbReference>
<dbReference type="GO" id="GO:0008173">
    <property type="term" value="F:RNA methyltransferase activity"/>
    <property type="evidence" value="ECO:0007669"/>
    <property type="project" value="InterPro"/>
</dbReference>
<dbReference type="FunFam" id="3.40.1280.10:FF:000006">
    <property type="entry name" value="Uncharacterized tRNA/rRNA methyltransferase HI_0380"/>
    <property type="match status" value="1"/>
</dbReference>
<protein>
    <recommendedName>
        <fullName evidence="5">tRNA/rRNA methyltransferase SpoU type domain-containing protein</fullName>
    </recommendedName>
</protein>
<evidence type="ECO:0000256" key="1">
    <source>
        <dbReference type="ARBA" id="ARBA00007228"/>
    </source>
</evidence>
<dbReference type="CDD" id="cd18093">
    <property type="entry name" value="SpoU-like_TrmJ"/>
    <property type="match status" value="1"/>
</dbReference>
<evidence type="ECO:0000313" key="6">
    <source>
        <dbReference type="EMBL" id="SUZ99399.1"/>
    </source>
</evidence>
<feature type="domain" description="tRNA/rRNA methyltransferase SpoU type" evidence="5">
    <location>
        <begin position="13"/>
        <end position="161"/>
    </location>
</feature>
<name>A0A381S7E9_9ZZZZ</name>